<proteinExistence type="predicted"/>
<evidence type="ECO:0000313" key="2">
    <source>
        <dbReference type="Proteomes" id="UP000002484"/>
    </source>
</evidence>
<dbReference type="EMBL" id="CP002299">
    <property type="protein sequence ID" value="ADP81016.1"/>
    <property type="molecule type" value="Genomic_DNA"/>
</dbReference>
<reference evidence="1 2" key="1">
    <citation type="submission" date="2010-10" db="EMBL/GenBank/DDBJ databases">
        <title>Complete sequence of Frankia sp. EuI1c.</title>
        <authorList>
            <consortium name="US DOE Joint Genome Institute"/>
            <person name="Lucas S."/>
            <person name="Copeland A."/>
            <person name="Lapidus A."/>
            <person name="Cheng J.-F."/>
            <person name="Bruce D."/>
            <person name="Goodwin L."/>
            <person name="Pitluck S."/>
            <person name="Chertkov O."/>
            <person name="Detter J.C."/>
            <person name="Han C."/>
            <person name="Tapia R."/>
            <person name="Land M."/>
            <person name="Hauser L."/>
            <person name="Jeffries C."/>
            <person name="Kyrpides N."/>
            <person name="Ivanova N."/>
            <person name="Mikhailova N."/>
            <person name="Beauchemin N."/>
            <person name="Sen A."/>
            <person name="Sur S.A."/>
            <person name="Gtari M."/>
            <person name="Wall L."/>
            <person name="Tisa L."/>
            <person name="Woyke T."/>
        </authorList>
    </citation>
    <scope>NUCLEOTIDE SEQUENCE [LARGE SCALE GENOMIC DNA]</scope>
    <source>
        <strain evidence="2">DSM 45817 / CECT 9037 / EuI1c</strain>
    </source>
</reference>
<dbReference type="KEGG" id="fri:FraEuI1c_2991"/>
<accession>E3JAG5</accession>
<protein>
    <submittedName>
        <fullName evidence="1">Uncharacterized protein</fullName>
    </submittedName>
</protein>
<dbReference type="InParanoid" id="E3JAG5"/>
<evidence type="ECO:0000313" key="1">
    <source>
        <dbReference type="EMBL" id="ADP81016.1"/>
    </source>
</evidence>
<dbReference type="HOGENOM" id="CLU_1592140_0_0_11"/>
<name>E3JAG5_PSEI1</name>
<dbReference type="Proteomes" id="UP000002484">
    <property type="component" value="Chromosome"/>
</dbReference>
<dbReference type="AlphaFoldDB" id="E3JAG5"/>
<gene>
    <name evidence="1" type="ordered locus">FraEuI1c_2991</name>
</gene>
<keyword evidence="2" id="KW-1185">Reference proteome</keyword>
<sequence>MVNLEQVVWGLPLRPPPGEAAGAGQPTRRHDPIELWGWLCHTIVPALLATAGTPWERAREVGRDIETRGQHFAGCGVAARDRLVAPLLDEAAGHEPAAARLWLRAAVLAVVRDGLLGRERDLGRLTSTDVVALTRAMTWPLSLYLALHPCPLDDDHLEGVFAASGTT</sequence>
<dbReference type="OrthoDB" id="9832006at2"/>
<organism evidence="1 2">
    <name type="scientific">Pseudofrankia inefficax (strain DSM 45817 / CECT 9037 / DDB 130130 / EuI1c)</name>
    <name type="common">Frankia inefficax</name>
    <dbReference type="NCBI Taxonomy" id="298654"/>
    <lineage>
        <taxon>Bacteria</taxon>
        <taxon>Bacillati</taxon>
        <taxon>Actinomycetota</taxon>
        <taxon>Actinomycetes</taxon>
        <taxon>Frankiales</taxon>
        <taxon>Frankiaceae</taxon>
        <taxon>Pseudofrankia</taxon>
    </lineage>
</organism>
<dbReference type="RefSeq" id="WP_013424134.1">
    <property type="nucleotide sequence ID" value="NC_014666.1"/>
</dbReference>